<evidence type="ECO:0000313" key="2">
    <source>
        <dbReference type="Proteomes" id="UP001141552"/>
    </source>
</evidence>
<dbReference type="EMBL" id="JAKUCV010003964">
    <property type="protein sequence ID" value="KAJ4837026.1"/>
    <property type="molecule type" value="Genomic_DNA"/>
</dbReference>
<keyword evidence="2" id="KW-1185">Reference proteome</keyword>
<gene>
    <name evidence="1" type="ORF">Tsubulata_011809</name>
</gene>
<comment type="caution">
    <text evidence="1">The sequence shown here is derived from an EMBL/GenBank/DDBJ whole genome shotgun (WGS) entry which is preliminary data.</text>
</comment>
<evidence type="ECO:0000313" key="1">
    <source>
        <dbReference type="EMBL" id="KAJ4837026.1"/>
    </source>
</evidence>
<reference evidence="1" key="1">
    <citation type="submission" date="2022-02" db="EMBL/GenBank/DDBJ databases">
        <authorList>
            <person name="Henning P.M."/>
            <person name="McCubbin A.G."/>
            <person name="Shore J.S."/>
        </authorList>
    </citation>
    <scope>NUCLEOTIDE SEQUENCE</scope>
    <source>
        <strain evidence="1">F60SS</strain>
        <tissue evidence="1">Leaves</tissue>
    </source>
</reference>
<protein>
    <submittedName>
        <fullName evidence="1">Uncharacterized protein</fullName>
    </submittedName>
</protein>
<dbReference type="AlphaFoldDB" id="A0A9Q0FSY8"/>
<dbReference type="Proteomes" id="UP001141552">
    <property type="component" value="Unassembled WGS sequence"/>
</dbReference>
<sequence>MVATPSGAAVVLIVYQGGGCWWLGCDWKVDEAQEIGAVVMVDGDGGGGGGGGDWNFLFIAGAVVDVLDLLMLETSLMPQRLLSPRSTPLHHDATVIYPRSHPLISCLCLSLLLSFLVPKPIIPPPSSLVINTTIFSYSSHSPPPSVVFAKLPPLTTLPLRIEAKASSTRRRSRRYRPFAVARQGRLEVGRLEDSSWSSAALFRVRFYLCLHSNYAFSGCEE</sequence>
<name>A0A9Q0FSY8_9ROSI</name>
<organism evidence="1 2">
    <name type="scientific">Turnera subulata</name>
    <dbReference type="NCBI Taxonomy" id="218843"/>
    <lineage>
        <taxon>Eukaryota</taxon>
        <taxon>Viridiplantae</taxon>
        <taxon>Streptophyta</taxon>
        <taxon>Embryophyta</taxon>
        <taxon>Tracheophyta</taxon>
        <taxon>Spermatophyta</taxon>
        <taxon>Magnoliopsida</taxon>
        <taxon>eudicotyledons</taxon>
        <taxon>Gunneridae</taxon>
        <taxon>Pentapetalae</taxon>
        <taxon>rosids</taxon>
        <taxon>fabids</taxon>
        <taxon>Malpighiales</taxon>
        <taxon>Passifloraceae</taxon>
        <taxon>Turnera</taxon>
    </lineage>
</organism>
<proteinExistence type="predicted"/>
<reference evidence="1" key="2">
    <citation type="journal article" date="2023" name="Plants (Basel)">
        <title>Annotation of the Turnera subulata (Passifloraceae) Draft Genome Reveals the S-Locus Evolved after the Divergence of Turneroideae from Passifloroideae in a Stepwise Manner.</title>
        <authorList>
            <person name="Henning P.M."/>
            <person name="Roalson E.H."/>
            <person name="Mir W."/>
            <person name="McCubbin A.G."/>
            <person name="Shore J.S."/>
        </authorList>
    </citation>
    <scope>NUCLEOTIDE SEQUENCE</scope>
    <source>
        <strain evidence="1">F60SS</strain>
    </source>
</reference>
<accession>A0A9Q0FSY8</accession>